<feature type="transmembrane region" description="Helical" evidence="1">
    <location>
        <begin position="33"/>
        <end position="63"/>
    </location>
</feature>
<evidence type="ECO:0000256" key="1">
    <source>
        <dbReference type="SAM" id="Phobius"/>
    </source>
</evidence>
<reference evidence="2" key="1">
    <citation type="submission" date="2006-12" db="EMBL/GenBank/DDBJ databases">
        <title>Complete sequence of Pyrobaculum islandicum DSM 4184.</title>
        <authorList>
            <person name="Copeland A."/>
            <person name="Lucas S."/>
            <person name="Lapidus A."/>
            <person name="Barry K."/>
            <person name="Detter J.C."/>
            <person name="Glavina del Rio T."/>
            <person name="Dalin E."/>
            <person name="Tice H."/>
            <person name="Pitluck S."/>
            <person name="Meincke L."/>
            <person name="Brettin T."/>
            <person name="Bruce D."/>
            <person name="Han C."/>
            <person name="Tapia R."/>
            <person name="Gilna P."/>
            <person name="Schmutz J."/>
            <person name="Larimer F."/>
            <person name="Land M."/>
            <person name="Hauser L."/>
            <person name="Kyrpides N."/>
            <person name="Mikhailova N."/>
            <person name="Cozen A.E."/>
            <person name="Fitz-Gibbon S.T."/>
            <person name="House C.H."/>
            <person name="Saltikov C."/>
            <person name="Lowe T."/>
            <person name="Richardson P."/>
        </authorList>
    </citation>
    <scope>NUCLEOTIDE SEQUENCE [LARGE SCALE GENOMIC DNA]</scope>
    <source>
        <strain evidence="2">DSM 4184</strain>
    </source>
</reference>
<dbReference type="Proteomes" id="UP000002595">
    <property type="component" value="Chromosome"/>
</dbReference>
<dbReference type="GeneID" id="4616330"/>
<protein>
    <submittedName>
        <fullName evidence="2">Uncharacterized protein</fullName>
    </submittedName>
</protein>
<proteinExistence type="predicted"/>
<keyword evidence="1" id="KW-1133">Transmembrane helix</keyword>
<sequence>MKRALYLVLTSYAALLLLFTTGSVMLPLLRKRIIGGFTIGDVVIIIAVLSYGLFIYIFGLWLIRVSCKNRR</sequence>
<dbReference type="AlphaFoldDB" id="A1RSM9"/>
<dbReference type="RefSeq" id="WP_011762537.1">
    <property type="nucleotide sequence ID" value="NC_008701.1"/>
</dbReference>
<dbReference type="eggNOG" id="arCOG07066">
    <property type="taxonomic scope" value="Archaea"/>
</dbReference>
<dbReference type="OrthoDB" id="29182at2157"/>
<accession>A1RSM9</accession>
<keyword evidence="1" id="KW-0812">Transmembrane</keyword>
<keyword evidence="3" id="KW-1185">Reference proteome</keyword>
<evidence type="ECO:0000313" key="3">
    <source>
        <dbReference type="Proteomes" id="UP000002595"/>
    </source>
</evidence>
<dbReference type="EMBL" id="CP000504">
    <property type="protein sequence ID" value="ABL87961.1"/>
    <property type="molecule type" value="Genomic_DNA"/>
</dbReference>
<evidence type="ECO:0000313" key="2">
    <source>
        <dbReference type="EMBL" id="ABL87961.1"/>
    </source>
</evidence>
<dbReference type="HOGENOM" id="CLU_175267_0_0_2"/>
<name>A1RSM9_PYRIL</name>
<keyword evidence="1" id="KW-0472">Membrane</keyword>
<dbReference type="STRING" id="384616.Pisl_0785"/>
<organism evidence="2 3">
    <name type="scientific">Pyrobaculum islandicum (strain DSM 4184 / JCM 9189 / GEO3)</name>
    <dbReference type="NCBI Taxonomy" id="384616"/>
    <lineage>
        <taxon>Archaea</taxon>
        <taxon>Thermoproteota</taxon>
        <taxon>Thermoprotei</taxon>
        <taxon>Thermoproteales</taxon>
        <taxon>Thermoproteaceae</taxon>
        <taxon>Pyrobaculum</taxon>
    </lineage>
</organism>
<gene>
    <name evidence="2" type="ordered locus">Pisl_0785</name>
</gene>
<dbReference type="KEGG" id="pis:Pisl_0785"/>